<dbReference type="EMBL" id="JAEKJR010000002">
    <property type="protein sequence ID" value="MBN8431834.1"/>
    <property type="molecule type" value="Genomic_DNA"/>
</dbReference>
<dbReference type="Pfam" id="PF24720">
    <property type="entry name" value="DUF7673"/>
    <property type="match status" value="1"/>
</dbReference>
<organism evidence="2 3">
    <name type="scientific">Microbulbifer salipaludis</name>
    <dbReference type="NCBI Taxonomy" id="187980"/>
    <lineage>
        <taxon>Bacteria</taxon>
        <taxon>Pseudomonadati</taxon>
        <taxon>Pseudomonadota</taxon>
        <taxon>Gammaproteobacteria</taxon>
        <taxon>Cellvibrionales</taxon>
        <taxon>Microbulbiferaceae</taxon>
        <taxon>Microbulbifer</taxon>
    </lineage>
</organism>
<gene>
    <name evidence="2" type="ORF">JF535_13330</name>
</gene>
<protein>
    <recommendedName>
        <fullName evidence="1">DUF7673 domain-containing protein</fullName>
    </recommendedName>
</protein>
<dbReference type="Proteomes" id="UP000664293">
    <property type="component" value="Unassembled WGS sequence"/>
</dbReference>
<feature type="domain" description="DUF7673" evidence="1">
    <location>
        <begin position="8"/>
        <end position="89"/>
    </location>
</feature>
<evidence type="ECO:0000259" key="1">
    <source>
        <dbReference type="Pfam" id="PF24720"/>
    </source>
</evidence>
<evidence type="ECO:0000313" key="2">
    <source>
        <dbReference type="EMBL" id="MBN8431834.1"/>
    </source>
</evidence>
<name>A0ABS3E9U5_9GAMM</name>
<dbReference type="InterPro" id="IPR056090">
    <property type="entry name" value="DUF7673"/>
</dbReference>
<proteinExistence type="predicted"/>
<keyword evidence="3" id="KW-1185">Reference proteome</keyword>
<evidence type="ECO:0000313" key="3">
    <source>
        <dbReference type="Proteomes" id="UP000664293"/>
    </source>
</evidence>
<sequence>MTFTEAANSVEALLTIESYQSGSSEIAALVLLSAWNSYDFAVPVAELARLDPDNYRHALRVLTLRYSGHEPHTVIENGDARFKALHDRWAHLKITEQTGAAA</sequence>
<reference evidence="2 3" key="1">
    <citation type="submission" date="2020-12" db="EMBL/GenBank/DDBJ databases">
        <title>Oil enriched cultivation method for isolating marine PHA-producing bacteria.</title>
        <authorList>
            <person name="Zheng W."/>
            <person name="Yu S."/>
            <person name="Huang Y."/>
        </authorList>
    </citation>
    <scope>NUCLEOTIDE SEQUENCE [LARGE SCALE GENOMIC DNA]</scope>
    <source>
        <strain evidence="2 3">SN0-2</strain>
    </source>
</reference>
<dbReference type="RefSeq" id="WP_207003810.1">
    <property type="nucleotide sequence ID" value="NZ_JAEKJR010000002.1"/>
</dbReference>
<accession>A0ABS3E9U5</accession>
<comment type="caution">
    <text evidence="2">The sequence shown here is derived from an EMBL/GenBank/DDBJ whole genome shotgun (WGS) entry which is preliminary data.</text>
</comment>